<dbReference type="RefSeq" id="WP_054042414.1">
    <property type="nucleotide sequence ID" value="NZ_CAJNAW010000040.1"/>
</dbReference>
<dbReference type="EMBL" id="CAJNBH010000035">
    <property type="protein sequence ID" value="CAE6850237.1"/>
    <property type="molecule type" value="Genomic_DNA"/>
</dbReference>
<organism evidence="1 2">
    <name type="scientific">Paraburkholderia nemoris</name>
    <dbReference type="NCBI Taxonomy" id="2793076"/>
    <lineage>
        <taxon>Bacteria</taxon>
        <taxon>Pseudomonadati</taxon>
        <taxon>Pseudomonadota</taxon>
        <taxon>Betaproteobacteria</taxon>
        <taxon>Burkholderiales</taxon>
        <taxon>Burkholderiaceae</taxon>
        <taxon>Paraburkholderia</taxon>
    </lineage>
</organism>
<evidence type="ECO:0000313" key="1">
    <source>
        <dbReference type="EMBL" id="CAE6850237.1"/>
    </source>
</evidence>
<dbReference type="Proteomes" id="UP000673821">
    <property type="component" value="Unassembled WGS sequence"/>
</dbReference>
<evidence type="ECO:0008006" key="3">
    <source>
        <dbReference type="Google" id="ProtNLM"/>
    </source>
</evidence>
<comment type="caution">
    <text evidence="1">The sequence shown here is derived from an EMBL/GenBank/DDBJ whole genome shotgun (WGS) entry which is preliminary data.</text>
</comment>
<name>A0ABM8T1V7_9BURK</name>
<accession>A0ABM8T1V7</accession>
<keyword evidence="2" id="KW-1185">Reference proteome</keyword>
<gene>
    <name evidence="1" type="ORF">R69776_07463</name>
</gene>
<evidence type="ECO:0000313" key="2">
    <source>
        <dbReference type="Proteomes" id="UP000673821"/>
    </source>
</evidence>
<proteinExistence type="predicted"/>
<reference evidence="1 2" key="1">
    <citation type="submission" date="2021-02" db="EMBL/GenBank/DDBJ databases">
        <authorList>
            <person name="Vanwijnsberghe S."/>
        </authorList>
    </citation>
    <scope>NUCLEOTIDE SEQUENCE [LARGE SCALE GENOMIC DNA]</scope>
    <source>
        <strain evidence="1 2">R-69776</strain>
    </source>
</reference>
<protein>
    <recommendedName>
        <fullName evidence="3">Pilus assembly protein PilO</fullName>
    </recommendedName>
</protein>
<sequence>MKLPDLPHALLGLSLALRRSSAGALVAGGLLLAAAVMWFALLPGLSARIVQQTREVARERSAPKPTPVVSASTLAAQRLADFYAALGDAGHTEQIVTRLFEAATEAGIVLDKIDYKPALDAAGRFESYTIVLPVKGDYPDLRRFCEKVLLTVPYAALDDMRFKRTSANDHVVEASLRFTVFLRPAIPAAAGAAGAAAGEVPR</sequence>
<dbReference type="InterPro" id="IPR014717">
    <property type="entry name" value="Transl_elong_EF1B/ribsomal_bS6"/>
</dbReference>
<dbReference type="Gene3D" id="3.30.70.60">
    <property type="match status" value="1"/>
</dbReference>